<keyword evidence="2" id="KW-1185">Reference proteome</keyword>
<dbReference type="Proteomes" id="UP000018234">
    <property type="component" value="Unassembled WGS sequence"/>
</dbReference>
<evidence type="ECO:0000313" key="1">
    <source>
        <dbReference type="EMBL" id="ESU24670.1"/>
    </source>
</evidence>
<protein>
    <submittedName>
        <fullName evidence="1">Uncharacterized protein</fullName>
    </submittedName>
</protein>
<accession>A0ABN0QFE6</accession>
<reference evidence="1 2" key="1">
    <citation type="submission" date="2013-08" db="EMBL/GenBank/DDBJ databases">
        <title>Flavobacterium saliperosum type strain genome sequencing.</title>
        <authorList>
            <person name="Lee K."/>
            <person name="Yi H."/>
            <person name="Park S."/>
            <person name="Chun J."/>
        </authorList>
    </citation>
    <scope>NUCLEOTIDE SEQUENCE [LARGE SCALE GENOMIC DNA]</scope>
    <source>
        <strain evidence="1 2">S13</strain>
    </source>
</reference>
<proteinExistence type="predicted"/>
<organism evidence="1 2">
    <name type="scientific">Flavobacterium saliperosum S13</name>
    <dbReference type="NCBI Taxonomy" id="1341155"/>
    <lineage>
        <taxon>Bacteria</taxon>
        <taxon>Pseudomonadati</taxon>
        <taxon>Bacteroidota</taxon>
        <taxon>Flavobacteriia</taxon>
        <taxon>Flavobacteriales</taxon>
        <taxon>Flavobacteriaceae</taxon>
        <taxon>Flavobacterium</taxon>
    </lineage>
</organism>
<comment type="caution">
    <text evidence="1">The sequence shown here is derived from an EMBL/GenBank/DDBJ whole genome shotgun (WGS) entry which is preliminary data.</text>
</comment>
<dbReference type="EMBL" id="AVFO01000038">
    <property type="protein sequence ID" value="ESU24670.1"/>
    <property type="molecule type" value="Genomic_DNA"/>
</dbReference>
<sequence>MTLLNVIGSFVNTKGNKITLNKNIKTNQYKTVFQLISLNNLIIFSMFF</sequence>
<name>A0ABN0QFE6_9FLAO</name>
<gene>
    <name evidence="1" type="ORF">FSS13T_19000</name>
</gene>
<evidence type="ECO:0000313" key="2">
    <source>
        <dbReference type="Proteomes" id="UP000018234"/>
    </source>
</evidence>